<feature type="domain" description="Galactosyltransferase C-terminal" evidence="12">
    <location>
        <begin position="135"/>
        <end position="214"/>
    </location>
</feature>
<dbReference type="Pfam" id="PF13733">
    <property type="entry name" value="Glyco_transf_7N"/>
    <property type="match status" value="1"/>
</dbReference>
<evidence type="ECO:0000256" key="8">
    <source>
        <dbReference type="ARBA" id="ARBA00022989"/>
    </source>
</evidence>
<evidence type="ECO:0000313" key="14">
    <source>
        <dbReference type="Proteomes" id="UP000492821"/>
    </source>
</evidence>
<evidence type="ECO:0000256" key="10">
    <source>
        <dbReference type="ARBA" id="ARBA00023180"/>
    </source>
</evidence>
<name>A0A7E4V9W8_PANRE</name>
<dbReference type="GO" id="GO:0030166">
    <property type="term" value="P:proteoglycan biosynthetic process"/>
    <property type="evidence" value="ECO:0007669"/>
    <property type="project" value="TreeGrafter"/>
</dbReference>
<keyword evidence="7" id="KW-0735">Signal-anchor</keyword>
<evidence type="ECO:0000256" key="7">
    <source>
        <dbReference type="ARBA" id="ARBA00022968"/>
    </source>
</evidence>
<evidence type="ECO:0000256" key="1">
    <source>
        <dbReference type="ARBA" id="ARBA00004606"/>
    </source>
</evidence>
<feature type="signal peptide" evidence="11">
    <location>
        <begin position="1"/>
        <end position="27"/>
    </location>
</feature>
<sequence length="286" mass="33788">MRLWQKYTVSIVVCLLLLLLYINLPLGQNEYEVYGDPLIEKNNILCILIPYRDRWEELLQLVPELNRFLNRQHVDHRFIVLNQTDSNRFNRASLINVGWFEADRLHCTYMVMHDVDLIPLNPDLDYRFPGEGVVRHIAAGAYHPKVRYDYPKFIGGILMLTMHDFKLVNGMSNKYWGWGLEDDEFYLRLRDANLLAALERPGNLTTGRSDTFKHVHDDKHRKRDQAYIGNQRNLSRTRDRKSGLVSVQYRIADRRLIKIEDTVVAILDVKLICDKKWTPYCTLKRN</sequence>
<keyword evidence="4" id="KW-0328">Glycosyltransferase</keyword>
<dbReference type="WBParaSite" id="Pan_g18404.t1">
    <property type="protein sequence ID" value="Pan_g18404.t1"/>
    <property type="gene ID" value="Pan_g18404"/>
</dbReference>
<evidence type="ECO:0000256" key="5">
    <source>
        <dbReference type="ARBA" id="ARBA00022679"/>
    </source>
</evidence>
<evidence type="ECO:0000256" key="2">
    <source>
        <dbReference type="ARBA" id="ARBA00004922"/>
    </source>
</evidence>
<dbReference type="PRINTS" id="PR02050">
    <property type="entry name" value="B14GALTRFASE"/>
</dbReference>
<feature type="domain" description="Galactosyltransferase N-terminal" evidence="13">
    <location>
        <begin position="44"/>
        <end position="123"/>
    </location>
</feature>
<keyword evidence="10" id="KW-0325">Glycoprotein</keyword>
<evidence type="ECO:0000256" key="3">
    <source>
        <dbReference type="ARBA" id="ARBA00005735"/>
    </source>
</evidence>
<evidence type="ECO:0000259" key="12">
    <source>
        <dbReference type="Pfam" id="PF02709"/>
    </source>
</evidence>
<comment type="pathway">
    <text evidence="2">Protein modification; protein glycosylation.</text>
</comment>
<reference evidence="14" key="1">
    <citation type="journal article" date="2013" name="Genetics">
        <title>The draft genome and transcriptome of Panagrellus redivivus are shaped by the harsh demands of a free-living lifestyle.</title>
        <authorList>
            <person name="Srinivasan J."/>
            <person name="Dillman A.R."/>
            <person name="Macchietto M.G."/>
            <person name="Heikkinen L."/>
            <person name="Lakso M."/>
            <person name="Fracchia K.M."/>
            <person name="Antoshechkin I."/>
            <person name="Mortazavi A."/>
            <person name="Wong G."/>
            <person name="Sternberg P.W."/>
        </authorList>
    </citation>
    <scope>NUCLEOTIDE SEQUENCE [LARGE SCALE GENOMIC DNA]</scope>
    <source>
        <strain evidence="14">MT8872</strain>
    </source>
</reference>
<dbReference type="UniPathway" id="UPA00378"/>
<dbReference type="PANTHER" id="PTHR19300">
    <property type="entry name" value="BETA-1,4-GALACTOSYLTRANSFERASE"/>
    <property type="match status" value="1"/>
</dbReference>
<evidence type="ECO:0000256" key="9">
    <source>
        <dbReference type="ARBA" id="ARBA00023136"/>
    </source>
</evidence>
<reference evidence="15" key="2">
    <citation type="submission" date="2020-10" db="UniProtKB">
        <authorList>
            <consortium name="WormBaseParasite"/>
        </authorList>
    </citation>
    <scope>IDENTIFICATION</scope>
</reference>
<dbReference type="SUPFAM" id="SSF53448">
    <property type="entry name" value="Nucleotide-diphospho-sugar transferases"/>
    <property type="match status" value="1"/>
</dbReference>
<dbReference type="GO" id="GO:0046525">
    <property type="term" value="F:xylosylprotein 4-beta-galactosyltransferase activity"/>
    <property type="evidence" value="ECO:0007669"/>
    <property type="project" value="TreeGrafter"/>
</dbReference>
<proteinExistence type="inferred from homology"/>
<dbReference type="InterPro" id="IPR003859">
    <property type="entry name" value="Galactosyl_T"/>
</dbReference>
<protein>
    <submittedName>
        <fullName evidence="15">Beta-1,4-galactosyltransferase 7</fullName>
    </submittedName>
</protein>
<keyword evidence="14" id="KW-1185">Reference proteome</keyword>
<dbReference type="GO" id="GO:0016020">
    <property type="term" value="C:membrane"/>
    <property type="evidence" value="ECO:0007669"/>
    <property type="project" value="UniProtKB-SubCell"/>
</dbReference>
<comment type="subcellular location">
    <subcellularLocation>
        <location evidence="1">Membrane</location>
        <topology evidence="1">Single-pass type II membrane protein</topology>
    </subcellularLocation>
</comment>
<dbReference type="InterPro" id="IPR029044">
    <property type="entry name" value="Nucleotide-diphossugar_trans"/>
</dbReference>
<comment type="similarity">
    <text evidence="3">Belongs to the glycosyltransferase 7 family.</text>
</comment>
<evidence type="ECO:0000256" key="11">
    <source>
        <dbReference type="SAM" id="SignalP"/>
    </source>
</evidence>
<dbReference type="Gene3D" id="3.90.550.10">
    <property type="entry name" value="Spore Coat Polysaccharide Biosynthesis Protein SpsA, Chain A"/>
    <property type="match status" value="1"/>
</dbReference>
<dbReference type="InterPro" id="IPR027791">
    <property type="entry name" value="Galactosyl_T_C"/>
</dbReference>
<keyword evidence="11" id="KW-0732">Signal</keyword>
<organism evidence="14 15">
    <name type="scientific">Panagrellus redivivus</name>
    <name type="common">Microworm</name>
    <dbReference type="NCBI Taxonomy" id="6233"/>
    <lineage>
        <taxon>Eukaryota</taxon>
        <taxon>Metazoa</taxon>
        <taxon>Ecdysozoa</taxon>
        <taxon>Nematoda</taxon>
        <taxon>Chromadorea</taxon>
        <taxon>Rhabditida</taxon>
        <taxon>Tylenchina</taxon>
        <taxon>Panagrolaimomorpha</taxon>
        <taxon>Panagrolaimoidea</taxon>
        <taxon>Panagrolaimidae</taxon>
        <taxon>Panagrellus</taxon>
    </lineage>
</organism>
<keyword evidence="6" id="KW-0812">Transmembrane</keyword>
<dbReference type="GO" id="GO:0005975">
    <property type="term" value="P:carbohydrate metabolic process"/>
    <property type="evidence" value="ECO:0007669"/>
    <property type="project" value="InterPro"/>
</dbReference>
<dbReference type="AlphaFoldDB" id="A0A7E4V9W8"/>
<evidence type="ECO:0000256" key="4">
    <source>
        <dbReference type="ARBA" id="ARBA00022676"/>
    </source>
</evidence>
<dbReference type="InterPro" id="IPR027995">
    <property type="entry name" value="Galactosyl_T_N"/>
</dbReference>
<feature type="chain" id="PRO_5029022694" evidence="11">
    <location>
        <begin position="28"/>
        <end position="286"/>
    </location>
</feature>
<keyword evidence="9" id="KW-0472">Membrane</keyword>
<dbReference type="PANTHER" id="PTHR19300:SF30">
    <property type="entry name" value="BETA-1,4-GALACTOSYLTRANSFERASE 7"/>
    <property type="match status" value="1"/>
</dbReference>
<accession>A0A7E4V9W8</accession>
<evidence type="ECO:0000259" key="13">
    <source>
        <dbReference type="Pfam" id="PF13733"/>
    </source>
</evidence>
<dbReference type="Proteomes" id="UP000492821">
    <property type="component" value="Unassembled WGS sequence"/>
</dbReference>
<evidence type="ECO:0000256" key="6">
    <source>
        <dbReference type="ARBA" id="ARBA00022692"/>
    </source>
</evidence>
<keyword evidence="8" id="KW-1133">Transmembrane helix</keyword>
<dbReference type="GO" id="GO:0005794">
    <property type="term" value="C:Golgi apparatus"/>
    <property type="evidence" value="ECO:0007669"/>
    <property type="project" value="TreeGrafter"/>
</dbReference>
<dbReference type="Pfam" id="PF02709">
    <property type="entry name" value="Glyco_transf_7C"/>
    <property type="match status" value="1"/>
</dbReference>
<keyword evidence="5" id="KW-0808">Transferase</keyword>
<evidence type="ECO:0000313" key="15">
    <source>
        <dbReference type="WBParaSite" id="Pan_g18404.t1"/>
    </source>
</evidence>